<dbReference type="Pfam" id="PF00625">
    <property type="entry name" value="Guanylate_kin"/>
    <property type="match status" value="2"/>
</dbReference>
<evidence type="ECO:0000256" key="1">
    <source>
        <dbReference type="ARBA" id="ARBA00005790"/>
    </source>
</evidence>
<dbReference type="EMBL" id="HBHR01021393">
    <property type="protein sequence ID" value="CAD9872745.1"/>
    <property type="molecule type" value="Transcribed_RNA"/>
</dbReference>
<dbReference type="FunFam" id="3.40.50.300:FF:000776">
    <property type="entry name" value="Guanylate kinase 2"/>
    <property type="match status" value="1"/>
</dbReference>
<feature type="signal peptide" evidence="7">
    <location>
        <begin position="1"/>
        <end position="19"/>
    </location>
</feature>
<organism evidence="9">
    <name type="scientific">Fibrocapsa japonica</name>
    <dbReference type="NCBI Taxonomy" id="94617"/>
    <lineage>
        <taxon>Eukaryota</taxon>
        <taxon>Sar</taxon>
        <taxon>Stramenopiles</taxon>
        <taxon>Ochrophyta</taxon>
        <taxon>Raphidophyceae</taxon>
        <taxon>Chattonellales</taxon>
        <taxon>Chattonellaceae</taxon>
        <taxon>Fibrocapsa</taxon>
    </lineage>
</organism>
<accession>A0A7S2V813</accession>
<dbReference type="GO" id="GO:0005524">
    <property type="term" value="F:ATP binding"/>
    <property type="evidence" value="ECO:0007669"/>
    <property type="project" value="UniProtKB-KW"/>
</dbReference>
<dbReference type="AlphaFoldDB" id="A0A7S2V813"/>
<dbReference type="InterPro" id="IPR020590">
    <property type="entry name" value="Guanylate_kinase_CS"/>
</dbReference>
<evidence type="ECO:0000313" key="9">
    <source>
        <dbReference type="EMBL" id="CAD9872745.1"/>
    </source>
</evidence>
<evidence type="ECO:0000256" key="3">
    <source>
        <dbReference type="ARBA" id="ARBA00022679"/>
    </source>
</evidence>
<dbReference type="NCBIfam" id="TIGR03263">
    <property type="entry name" value="guanyl_kin"/>
    <property type="match status" value="2"/>
</dbReference>
<dbReference type="InterPro" id="IPR017665">
    <property type="entry name" value="Guanylate_kinase"/>
</dbReference>
<evidence type="ECO:0000256" key="2">
    <source>
        <dbReference type="ARBA" id="ARBA00012961"/>
    </source>
</evidence>
<dbReference type="HAMAP" id="MF_00328">
    <property type="entry name" value="Guanylate_kinase"/>
    <property type="match status" value="1"/>
</dbReference>
<keyword evidence="6" id="KW-0067">ATP-binding</keyword>
<feature type="domain" description="Guanylate kinase-like" evidence="8">
    <location>
        <begin position="93"/>
        <end position="276"/>
    </location>
</feature>
<dbReference type="GO" id="GO:0005829">
    <property type="term" value="C:cytosol"/>
    <property type="evidence" value="ECO:0007669"/>
    <property type="project" value="TreeGrafter"/>
</dbReference>
<feature type="domain" description="Guanylate kinase-like" evidence="8">
    <location>
        <begin position="295"/>
        <end position="477"/>
    </location>
</feature>
<dbReference type="SMART" id="SM00072">
    <property type="entry name" value="GuKc"/>
    <property type="match status" value="2"/>
</dbReference>
<dbReference type="PANTHER" id="PTHR23117">
    <property type="entry name" value="GUANYLATE KINASE-RELATED"/>
    <property type="match status" value="1"/>
</dbReference>
<dbReference type="CDD" id="cd00071">
    <property type="entry name" value="GMPK"/>
    <property type="match status" value="2"/>
</dbReference>
<evidence type="ECO:0000256" key="6">
    <source>
        <dbReference type="ARBA" id="ARBA00022840"/>
    </source>
</evidence>
<proteinExistence type="inferred from homology"/>
<evidence type="ECO:0000256" key="7">
    <source>
        <dbReference type="SAM" id="SignalP"/>
    </source>
</evidence>
<dbReference type="InterPro" id="IPR027417">
    <property type="entry name" value="P-loop_NTPase"/>
</dbReference>
<feature type="chain" id="PRO_5031527642" description="guanylate kinase" evidence="7">
    <location>
        <begin position="20"/>
        <end position="506"/>
    </location>
</feature>
<keyword evidence="7" id="KW-0732">Signal</keyword>
<keyword evidence="4" id="KW-0547">Nucleotide-binding</keyword>
<dbReference type="SUPFAM" id="SSF52540">
    <property type="entry name" value="P-loop containing nucleoside triphosphate hydrolases"/>
    <property type="match status" value="2"/>
</dbReference>
<reference evidence="9" key="1">
    <citation type="submission" date="2021-01" db="EMBL/GenBank/DDBJ databases">
        <authorList>
            <person name="Corre E."/>
            <person name="Pelletier E."/>
            <person name="Niang G."/>
            <person name="Scheremetjew M."/>
            <person name="Finn R."/>
            <person name="Kale V."/>
            <person name="Holt S."/>
            <person name="Cochrane G."/>
            <person name="Meng A."/>
            <person name="Brown T."/>
            <person name="Cohen L."/>
        </authorList>
    </citation>
    <scope>NUCLEOTIDE SEQUENCE</scope>
    <source>
        <strain evidence="9">CCMP1661</strain>
    </source>
</reference>
<sequence>MLFCHFMLICVLLVNVTASQENANNRKHAPSYNSRTSAFARILEAQGNQLGEHGERLQPEWPGSVRPPAMDISSPFSPHVVVAEENQHPSPFPAPLVLAGPSGVGKSTLINMLMEYYPDNFGFSVSHTTRMPRPGEVNGVHYHFVSREEMESGIEAGDFVEWAEVHGNLYGTSFSSVTNLQAKGKVCILDIDIQGVQTIKKKSMLRYHYVFIAPPSMDELEKRLRDRSTESEEQITKRLKNAKGEIDYGLHPGNFEQVLVNDKLELTFSNLEHLLQTWYMHHLVPPEQASLQMMSAPLVFSGPSGVGKGALIEALLRSFPSQIGLVASHTTRPPRPGEKEGVHYHFVQEAEMHTLIEEGEFLEWTRVHGHYYGTSYGAVAKVQHSGRICVLDVNMGGAEAVKAALPSAHLVFVTPPDLGVLEQRLQNRNTESDTGIKLQVSNAIAEVEAGLTSGYYDEVLFNVDLQRSIMTLKSDMLRKWYPALNIEFDYNQEGHLHNVPRVGVMD</sequence>
<dbReference type="Gene3D" id="3.40.50.300">
    <property type="entry name" value="P-loop containing nucleotide triphosphate hydrolases"/>
    <property type="match status" value="2"/>
</dbReference>
<dbReference type="GO" id="GO:0004385">
    <property type="term" value="F:GMP kinase activity"/>
    <property type="evidence" value="ECO:0007669"/>
    <property type="project" value="UniProtKB-EC"/>
</dbReference>
<protein>
    <recommendedName>
        <fullName evidence="2">guanylate kinase</fullName>
        <ecNumber evidence="2">2.7.4.8</ecNumber>
    </recommendedName>
</protein>
<dbReference type="EC" id="2.7.4.8" evidence="2"/>
<dbReference type="PANTHER" id="PTHR23117:SF13">
    <property type="entry name" value="GUANYLATE KINASE"/>
    <property type="match status" value="1"/>
</dbReference>
<dbReference type="InterPro" id="IPR008144">
    <property type="entry name" value="Guanylate_kin-like_dom"/>
</dbReference>
<name>A0A7S2V813_9STRA</name>
<keyword evidence="5" id="KW-0418">Kinase</keyword>
<evidence type="ECO:0000259" key="8">
    <source>
        <dbReference type="PROSITE" id="PS50052"/>
    </source>
</evidence>
<dbReference type="PROSITE" id="PS00856">
    <property type="entry name" value="GUANYLATE_KINASE_1"/>
    <property type="match status" value="2"/>
</dbReference>
<dbReference type="PROSITE" id="PS50052">
    <property type="entry name" value="GUANYLATE_KINASE_2"/>
    <property type="match status" value="2"/>
</dbReference>
<evidence type="ECO:0000256" key="4">
    <source>
        <dbReference type="ARBA" id="ARBA00022741"/>
    </source>
</evidence>
<gene>
    <name evidence="9" type="ORF">FJAP1339_LOCUS10856</name>
</gene>
<evidence type="ECO:0000256" key="5">
    <source>
        <dbReference type="ARBA" id="ARBA00022777"/>
    </source>
</evidence>
<dbReference type="InterPro" id="IPR008145">
    <property type="entry name" value="GK/Ca_channel_bsu"/>
</dbReference>
<comment type="similarity">
    <text evidence="1">Belongs to the guanylate kinase family.</text>
</comment>
<keyword evidence="3" id="KW-0808">Transferase</keyword>